<reference evidence="2" key="1">
    <citation type="submission" date="2021-06" db="EMBL/GenBank/DDBJ databases">
        <authorList>
            <person name="Kallberg Y."/>
            <person name="Tangrot J."/>
            <person name="Rosling A."/>
        </authorList>
    </citation>
    <scope>NUCLEOTIDE SEQUENCE</scope>
    <source>
        <strain evidence="2">CL551</strain>
    </source>
</reference>
<dbReference type="EMBL" id="CAJVPV010003724">
    <property type="protein sequence ID" value="CAG8558461.1"/>
    <property type="molecule type" value="Genomic_DNA"/>
</dbReference>
<proteinExistence type="predicted"/>
<dbReference type="Proteomes" id="UP000789342">
    <property type="component" value="Unassembled WGS sequence"/>
</dbReference>
<keyword evidence="3" id="KW-1185">Reference proteome</keyword>
<evidence type="ECO:0000313" key="3">
    <source>
        <dbReference type="Proteomes" id="UP000789342"/>
    </source>
</evidence>
<evidence type="ECO:0000256" key="1">
    <source>
        <dbReference type="SAM" id="MobiDB-lite"/>
    </source>
</evidence>
<evidence type="ECO:0000313" key="2">
    <source>
        <dbReference type="EMBL" id="CAG8558461.1"/>
    </source>
</evidence>
<accession>A0A9N9FSB5</accession>
<name>A0A9N9FSB5_9GLOM</name>
<organism evidence="2 3">
    <name type="scientific">Acaulospora morrowiae</name>
    <dbReference type="NCBI Taxonomy" id="94023"/>
    <lineage>
        <taxon>Eukaryota</taxon>
        <taxon>Fungi</taxon>
        <taxon>Fungi incertae sedis</taxon>
        <taxon>Mucoromycota</taxon>
        <taxon>Glomeromycotina</taxon>
        <taxon>Glomeromycetes</taxon>
        <taxon>Diversisporales</taxon>
        <taxon>Acaulosporaceae</taxon>
        <taxon>Acaulospora</taxon>
    </lineage>
</organism>
<dbReference type="AlphaFoldDB" id="A0A9N9FSB5"/>
<gene>
    <name evidence="2" type="ORF">AMORRO_LOCUS5905</name>
</gene>
<feature type="compositionally biased region" description="Polar residues" evidence="1">
    <location>
        <begin position="1"/>
        <end position="10"/>
    </location>
</feature>
<feature type="non-terminal residue" evidence="2">
    <location>
        <position position="54"/>
    </location>
</feature>
<comment type="caution">
    <text evidence="2">The sequence shown here is derived from an EMBL/GenBank/DDBJ whole genome shotgun (WGS) entry which is preliminary data.</text>
</comment>
<feature type="region of interest" description="Disordered" evidence="1">
    <location>
        <begin position="1"/>
        <end position="20"/>
    </location>
</feature>
<sequence>MAITIQNKASQIEEDPKDKSILTKEEVPNYLEMKIISESEKKEEKTSTYIPLGS</sequence>
<protein>
    <submittedName>
        <fullName evidence="2">12366_t:CDS:1</fullName>
    </submittedName>
</protein>